<name>A0ABC9VAU1_9BACL</name>
<dbReference type="RefSeq" id="WP_043906164.1">
    <property type="nucleotide sequence ID" value="NZ_CM002692.1"/>
</dbReference>
<dbReference type="AlphaFoldDB" id="A0ABC9VAU1"/>
<dbReference type="Proteomes" id="UP000023566">
    <property type="component" value="Chromosome"/>
</dbReference>
<evidence type="ECO:0000256" key="5">
    <source>
        <dbReference type="ARBA" id="ARBA00022692"/>
    </source>
</evidence>
<evidence type="ECO:0000256" key="7">
    <source>
        <dbReference type="ARBA" id="ARBA00023136"/>
    </source>
</evidence>
<reference evidence="10 11" key="1">
    <citation type="journal article" date="2014" name="Appl. Microbiol. Biotechnol.">
        <title>Transformable facultative thermophile Geobacillus stearothermophilus NUB3621 as a host strain for metabolic engineering.</title>
        <authorList>
            <person name="Blanchard K."/>
            <person name="Robic S."/>
            <person name="Matsumura I."/>
        </authorList>
    </citation>
    <scope>NUCLEOTIDE SEQUENCE [LARGE SCALE GENOMIC DNA]</scope>
    <source>
        <strain evidence="10 11">NUB3621</strain>
    </source>
</reference>
<proteinExistence type="inferred from homology"/>
<dbReference type="SUPFAM" id="SSF161098">
    <property type="entry name" value="MetI-like"/>
    <property type="match status" value="1"/>
</dbReference>
<dbReference type="CDD" id="cd06261">
    <property type="entry name" value="TM_PBP2"/>
    <property type="match status" value="1"/>
</dbReference>
<protein>
    <submittedName>
        <fullName evidence="10">ABC transporter permease</fullName>
    </submittedName>
</protein>
<evidence type="ECO:0000256" key="6">
    <source>
        <dbReference type="ARBA" id="ARBA00022989"/>
    </source>
</evidence>
<dbReference type="EMBL" id="AOTZ01000009">
    <property type="protein sequence ID" value="EZP75198.1"/>
    <property type="molecule type" value="Genomic_DNA"/>
</dbReference>
<keyword evidence="4" id="KW-1003">Cell membrane</keyword>
<dbReference type="InterPro" id="IPR000515">
    <property type="entry name" value="MetI-like"/>
</dbReference>
<feature type="transmembrane region" description="Helical" evidence="8">
    <location>
        <begin position="253"/>
        <end position="271"/>
    </location>
</feature>
<dbReference type="InterPro" id="IPR035906">
    <property type="entry name" value="MetI-like_sf"/>
</dbReference>
<keyword evidence="6 8" id="KW-1133">Transmembrane helix</keyword>
<keyword evidence="7 8" id="KW-0472">Membrane</keyword>
<feature type="transmembrane region" description="Helical" evidence="8">
    <location>
        <begin position="193"/>
        <end position="215"/>
    </location>
</feature>
<dbReference type="PROSITE" id="PS50928">
    <property type="entry name" value="ABC_TM1"/>
    <property type="match status" value="1"/>
</dbReference>
<evidence type="ECO:0000256" key="8">
    <source>
        <dbReference type="RuleBase" id="RU363032"/>
    </source>
</evidence>
<comment type="caution">
    <text evidence="10">The sequence shown here is derived from an EMBL/GenBank/DDBJ whole genome shotgun (WGS) entry which is preliminary data.</text>
</comment>
<keyword evidence="11" id="KW-1185">Reference proteome</keyword>
<dbReference type="PANTHER" id="PTHR42929:SF1">
    <property type="entry name" value="INNER MEMBRANE ABC TRANSPORTER PERMEASE PROTEIN YDCU-RELATED"/>
    <property type="match status" value="1"/>
</dbReference>
<comment type="similarity">
    <text evidence="2">Belongs to the binding-protein-dependent transport system permease family. CysTW subfamily.</text>
</comment>
<feature type="domain" description="ABC transmembrane type-1" evidence="9">
    <location>
        <begin position="64"/>
        <end position="272"/>
    </location>
</feature>
<evidence type="ECO:0000256" key="4">
    <source>
        <dbReference type="ARBA" id="ARBA00022475"/>
    </source>
</evidence>
<evidence type="ECO:0000259" key="9">
    <source>
        <dbReference type="PROSITE" id="PS50928"/>
    </source>
</evidence>
<evidence type="ECO:0000313" key="10">
    <source>
        <dbReference type="EMBL" id="EZP75198.1"/>
    </source>
</evidence>
<comment type="subcellular location">
    <subcellularLocation>
        <location evidence="1 8">Cell membrane</location>
        <topology evidence="1 8">Multi-pass membrane protein</topology>
    </subcellularLocation>
</comment>
<sequence length="284" mass="31749">MRKQKNQQLYLLALLLPFIALVLSFELGPLLGIIQSSFLSDDGQSFSWSQYVIVFKSKFYLQAVRNSVMISLFSAVASIIAATVAAYSFTKFPRKVQDRLLMIANMTSNFEGIPLSFSYIILLGNNGLFTLLFAKLGWDVFSKFNLYSWTGLILVYIYFQIPLAIMLLFPAYKGIQKQWLEAASLLGASKFAFWRYIGIPVLLPSIVGTFSILFANAMGAYATAYSLVGSNYNLLSIQIASLVASDVTLNPQLASALSVLLVVTMLGAMWLNERMMRQVRRDLK</sequence>
<feature type="transmembrane region" description="Helical" evidence="8">
    <location>
        <begin position="146"/>
        <end position="172"/>
    </location>
</feature>
<evidence type="ECO:0000256" key="3">
    <source>
        <dbReference type="ARBA" id="ARBA00022448"/>
    </source>
</evidence>
<dbReference type="GO" id="GO:0005886">
    <property type="term" value="C:plasma membrane"/>
    <property type="evidence" value="ECO:0007669"/>
    <property type="project" value="UniProtKB-SubCell"/>
</dbReference>
<feature type="transmembrane region" description="Helical" evidence="8">
    <location>
        <begin position="68"/>
        <end position="89"/>
    </location>
</feature>
<keyword evidence="5 8" id="KW-0812">Transmembrane</keyword>
<evidence type="ECO:0000256" key="1">
    <source>
        <dbReference type="ARBA" id="ARBA00004651"/>
    </source>
</evidence>
<keyword evidence="3 8" id="KW-0813">Transport</keyword>
<accession>A0ABC9VAU1</accession>
<feature type="transmembrane region" description="Helical" evidence="8">
    <location>
        <begin position="110"/>
        <end position="134"/>
    </location>
</feature>
<dbReference type="Pfam" id="PF00528">
    <property type="entry name" value="BPD_transp_1"/>
    <property type="match status" value="1"/>
</dbReference>
<evidence type="ECO:0000313" key="11">
    <source>
        <dbReference type="Proteomes" id="UP000023566"/>
    </source>
</evidence>
<dbReference type="Gene3D" id="1.10.3720.10">
    <property type="entry name" value="MetI-like"/>
    <property type="match status" value="1"/>
</dbReference>
<organism evidence="10 11">
    <name type="scientific">Parageobacillus genomosp. 1</name>
    <dbReference type="NCBI Taxonomy" id="1295642"/>
    <lineage>
        <taxon>Bacteria</taxon>
        <taxon>Bacillati</taxon>
        <taxon>Bacillota</taxon>
        <taxon>Bacilli</taxon>
        <taxon>Bacillales</taxon>
        <taxon>Anoxybacillaceae</taxon>
        <taxon>Parageobacillus</taxon>
    </lineage>
</organism>
<gene>
    <name evidence="10" type="ORF">H839_16898</name>
</gene>
<evidence type="ECO:0000256" key="2">
    <source>
        <dbReference type="ARBA" id="ARBA00007069"/>
    </source>
</evidence>
<dbReference type="PANTHER" id="PTHR42929">
    <property type="entry name" value="INNER MEMBRANE ABC TRANSPORTER PERMEASE PROTEIN YDCU-RELATED-RELATED"/>
    <property type="match status" value="1"/>
</dbReference>